<feature type="transmembrane region" description="Helical" evidence="1">
    <location>
        <begin position="231"/>
        <end position="249"/>
    </location>
</feature>
<gene>
    <name evidence="2" type="ORF">H9L12_03910</name>
</gene>
<keyword evidence="1" id="KW-1133">Transmembrane helix</keyword>
<keyword evidence="1" id="KW-0472">Membrane</keyword>
<organism evidence="2 3">
    <name type="scientific">Sphingomonas rhizophila</name>
    <dbReference type="NCBI Taxonomy" id="2071607"/>
    <lineage>
        <taxon>Bacteria</taxon>
        <taxon>Pseudomonadati</taxon>
        <taxon>Pseudomonadota</taxon>
        <taxon>Alphaproteobacteria</taxon>
        <taxon>Sphingomonadales</taxon>
        <taxon>Sphingomonadaceae</taxon>
        <taxon>Sphingomonas</taxon>
    </lineage>
</organism>
<feature type="transmembrane region" description="Helical" evidence="1">
    <location>
        <begin position="319"/>
        <end position="343"/>
    </location>
</feature>
<dbReference type="RefSeq" id="WP_187542699.1">
    <property type="nucleotide sequence ID" value="NZ_CP060717.1"/>
</dbReference>
<evidence type="ECO:0000256" key="1">
    <source>
        <dbReference type="SAM" id="Phobius"/>
    </source>
</evidence>
<evidence type="ECO:0000313" key="3">
    <source>
        <dbReference type="Proteomes" id="UP000515955"/>
    </source>
</evidence>
<keyword evidence="3" id="KW-1185">Reference proteome</keyword>
<feature type="transmembrane region" description="Helical" evidence="1">
    <location>
        <begin position="93"/>
        <end position="112"/>
    </location>
</feature>
<feature type="transmembrane region" description="Helical" evidence="1">
    <location>
        <begin position="261"/>
        <end position="282"/>
    </location>
</feature>
<sequence>MIPYWTLFALFAVGAIRQAPMELQFRRPGLGLKLALLAVALLIGLRYRVGGDWRSYVDFLTKVEFRPLGDVVALSDPGYSVINWLVASAGLEIWAVNLLCGLIFVWGMWRLVRLQPEPWLCVLVAVPYIIIVVAMGYTRQAVALGLLMAALASFQQKRIGQFALLVVIAVTFHRSAIVVLPIGLLSITRNRILIGVMLLALAASLYSVFVASEVDRLVRNYVTNPYASQGAAIRVGMSLPPALLFLVFRDRFGFDRDARKLWTNLAITSILTAFVLALTSASTAVDRLALYLLPLQMVMLCRLPLAFAKGDRDAQLIRAGVVIYLASVQFVWLNYAAYAHYWVPYQFYPLF</sequence>
<evidence type="ECO:0000313" key="2">
    <source>
        <dbReference type="EMBL" id="QNN65714.1"/>
    </source>
</evidence>
<feature type="transmembrane region" description="Helical" evidence="1">
    <location>
        <begin position="192"/>
        <end position="211"/>
    </location>
</feature>
<protein>
    <submittedName>
        <fullName evidence="2">EpsG family protein</fullName>
    </submittedName>
</protein>
<reference evidence="2 3" key="1">
    <citation type="submission" date="2020-08" db="EMBL/GenBank/DDBJ databases">
        <title>Genome sequence of Sphingomonas rhizophila KACC 19189T.</title>
        <authorList>
            <person name="Hyun D.-W."/>
            <person name="Bae J.-W."/>
        </authorList>
    </citation>
    <scope>NUCLEOTIDE SEQUENCE [LARGE SCALE GENOMIC DNA]</scope>
    <source>
        <strain evidence="2 3">KACC 19189</strain>
    </source>
</reference>
<feature type="transmembrane region" description="Helical" evidence="1">
    <location>
        <begin position="28"/>
        <end position="47"/>
    </location>
</feature>
<dbReference type="Proteomes" id="UP000515955">
    <property type="component" value="Chromosome"/>
</dbReference>
<dbReference type="AlphaFoldDB" id="A0A7G9SCY9"/>
<dbReference type="InterPro" id="IPR049458">
    <property type="entry name" value="EpsG-like"/>
</dbReference>
<dbReference type="EMBL" id="CP060717">
    <property type="protein sequence ID" value="QNN65714.1"/>
    <property type="molecule type" value="Genomic_DNA"/>
</dbReference>
<keyword evidence="1" id="KW-0812">Transmembrane</keyword>
<feature type="transmembrane region" description="Helical" evidence="1">
    <location>
        <begin position="159"/>
        <end position="185"/>
    </location>
</feature>
<dbReference type="Pfam" id="PF14897">
    <property type="entry name" value="EpsG"/>
    <property type="match status" value="1"/>
</dbReference>
<feature type="transmembrane region" description="Helical" evidence="1">
    <location>
        <begin position="119"/>
        <end position="139"/>
    </location>
</feature>
<dbReference type="KEGG" id="srhi:H9L12_03910"/>
<proteinExistence type="predicted"/>
<accession>A0A7G9SCY9</accession>
<name>A0A7G9SCY9_9SPHN</name>
<feature type="transmembrane region" description="Helical" evidence="1">
    <location>
        <begin position="288"/>
        <end position="307"/>
    </location>
</feature>